<dbReference type="PROSITE" id="PS51007">
    <property type="entry name" value="CYTC"/>
    <property type="match status" value="1"/>
</dbReference>
<evidence type="ECO:0000256" key="1">
    <source>
        <dbReference type="ARBA" id="ARBA00004418"/>
    </source>
</evidence>
<keyword evidence="6" id="KW-0560">Oxidoreductase</keyword>
<keyword evidence="4" id="KW-0732">Signal</keyword>
<accession>A0ABP3CTD4</accession>
<dbReference type="InterPro" id="IPR051395">
    <property type="entry name" value="Cytochrome_c_Peroxidase/MauG"/>
</dbReference>
<dbReference type="InterPro" id="IPR004852">
    <property type="entry name" value="Di-haem_cyt_c_peroxidsae"/>
</dbReference>
<evidence type="ECO:0000256" key="7">
    <source>
        <dbReference type="ARBA" id="ARBA00023004"/>
    </source>
</evidence>
<reference evidence="11" key="1">
    <citation type="journal article" date="2019" name="Int. J. Syst. Evol. Microbiol.">
        <title>The Global Catalogue of Microorganisms (GCM) 10K type strain sequencing project: providing services to taxonomists for standard genome sequencing and annotation.</title>
        <authorList>
            <consortium name="The Broad Institute Genomics Platform"/>
            <consortium name="The Broad Institute Genome Sequencing Center for Infectious Disease"/>
            <person name="Wu L."/>
            <person name="Ma J."/>
        </authorList>
    </citation>
    <scope>NUCLEOTIDE SEQUENCE [LARGE SCALE GENOMIC DNA]</scope>
    <source>
        <strain evidence="11">JCM 6886</strain>
    </source>
</reference>
<comment type="subcellular location">
    <subcellularLocation>
        <location evidence="1">Periplasm</location>
    </subcellularLocation>
</comment>
<keyword evidence="3 8" id="KW-0479">Metal-binding</keyword>
<evidence type="ECO:0000256" key="4">
    <source>
        <dbReference type="ARBA" id="ARBA00022729"/>
    </source>
</evidence>
<evidence type="ECO:0000256" key="8">
    <source>
        <dbReference type="PROSITE-ProRule" id="PRU00433"/>
    </source>
</evidence>
<dbReference type="InterPro" id="IPR009056">
    <property type="entry name" value="Cyt_c-like_dom"/>
</dbReference>
<evidence type="ECO:0000313" key="11">
    <source>
        <dbReference type="Proteomes" id="UP001501476"/>
    </source>
</evidence>
<comment type="caution">
    <text evidence="10">The sequence shown here is derived from an EMBL/GenBank/DDBJ whole genome shotgun (WGS) entry which is preliminary data.</text>
</comment>
<name>A0ABP3CTD4_9GAMM</name>
<dbReference type="Pfam" id="PF03150">
    <property type="entry name" value="CCP_MauG"/>
    <property type="match status" value="1"/>
</dbReference>
<evidence type="ECO:0000256" key="6">
    <source>
        <dbReference type="ARBA" id="ARBA00023002"/>
    </source>
</evidence>
<keyword evidence="7 8" id="KW-0408">Iron</keyword>
<evidence type="ECO:0000259" key="9">
    <source>
        <dbReference type="PROSITE" id="PS51007"/>
    </source>
</evidence>
<keyword evidence="2 8" id="KW-0349">Heme</keyword>
<protein>
    <submittedName>
        <fullName evidence="10">Cytochrome c peroxidase</fullName>
    </submittedName>
</protein>
<dbReference type="Gene3D" id="1.10.760.10">
    <property type="entry name" value="Cytochrome c-like domain"/>
    <property type="match status" value="2"/>
</dbReference>
<keyword evidence="5" id="KW-0574">Periplasm</keyword>
<dbReference type="Proteomes" id="UP001501476">
    <property type="component" value="Unassembled WGS sequence"/>
</dbReference>
<dbReference type="SUPFAM" id="SSF46626">
    <property type="entry name" value="Cytochrome c"/>
    <property type="match status" value="2"/>
</dbReference>
<organism evidence="10 11">
    <name type="scientific">Methylophaga marina</name>
    <dbReference type="NCBI Taxonomy" id="45495"/>
    <lineage>
        <taxon>Bacteria</taxon>
        <taxon>Pseudomonadati</taxon>
        <taxon>Pseudomonadota</taxon>
        <taxon>Gammaproteobacteria</taxon>
        <taxon>Thiotrichales</taxon>
        <taxon>Piscirickettsiaceae</taxon>
        <taxon>Methylophaga</taxon>
    </lineage>
</organism>
<evidence type="ECO:0000313" key="10">
    <source>
        <dbReference type="EMBL" id="GAA0214969.1"/>
    </source>
</evidence>
<keyword evidence="11" id="KW-1185">Reference proteome</keyword>
<dbReference type="PANTHER" id="PTHR30600">
    <property type="entry name" value="CYTOCHROME C PEROXIDASE-RELATED"/>
    <property type="match status" value="1"/>
</dbReference>
<proteinExistence type="predicted"/>
<keyword evidence="10" id="KW-0575">Peroxidase</keyword>
<dbReference type="InterPro" id="IPR026259">
    <property type="entry name" value="MauG/Cytc_peroxidase"/>
</dbReference>
<dbReference type="EMBL" id="BAAADG010000001">
    <property type="protein sequence ID" value="GAA0214969.1"/>
    <property type="molecule type" value="Genomic_DNA"/>
</dbReference>
<sequence>MPTTAFAENETMTLIEQYRQGVTHWPEAKLDAGVEVQPLMPLPQQIEFPLDNPFSEEKQQLGKHLFFDRRLSQSQQIACASCHDPDLAWADGRRKAIGHNRIQGDINSPSIVDTGLLKQLFWDGRVNSLEEQTLASWTNPIEMAANPENAAKRLAKTASYPALFKTAFGDENITPERIVQAIATFVRTVRSSPSDFDRFMEGKQTALTDQQIRGLHLFRTKARCIHCHNGPLLSDNQFHHLGTSFDQVGNFQGRYKMTGKAEDVGAFRTPALRTGIASPPYMHNGLVTDLDMLLAMYNMGWWQNAKLDNKTDDIPTAQLSPLIKPLDLSKQELADLKAFLLGLSSHLPQPLLPEELP</sequence>
<dbReference type="InterPro" id="IPR036909">
    <property type="entry name" value="Cyt_c-like_dom_sf"/>
</dbReference>
<dbReference type="PIRSF" id="PIRSF000294">
    <property type="entry name" value="Cytochrome-c_peroxidase"/>
    <property type="match status" value="1"/>
</dbReference>
<evidence type="ECO:0000256" key="3">
    <source>
        <dbReference type="ARBA" id="ARBA00022723"/>
    </source>
</evidence>
<gene>
    <name evidence="10" type="ORF">GCM10008964_03210</name>
</gene>
<evidence type="ECO:0000256" key="2">
    <source>
        <dbReference type="ARBA" id="ARBA00022617"/>
    </source>
</evidence>
<feature type="domain" description="Cytochrome c" evidence="9">
    <location>
        <begin position="209"/>
        <end position="344"/>
    </location>
</feature>
<dbReference type="GO" id="GO:0004601">
    <property type="term" value="F:peroxidase activity"/>
    <property type="evidence" value="ECO:0007669"/>
    <property type="project" value="UniProtKB-KW"/>
</dbReference>
<evidence type="ECO:0000256" key="5">
    <source>
        <dbReference type="ARBA" id="ARBA00022764"/>
    </source>
</evidence>